<sequence>MEIKQENDSLSDVKCKIEPDWENYEDTPDLIKCELKVENPADDFSTTNVEDSGDSKSFLSQINSELSLDDVKPEPTLKDGMLDYSEENQNSEHGL</sequence>
<name>A0A9N9TBR7_DIABA</name>
<keyword evidence="3" id="KW-1185">Reference proteome</keyword>
<protein>
    <submittedName>
        <fullName evidence="2">Uncharacterized protein</fullName>
    </submittedName>
</protein>
<evidence type="ECO:0000313" key="3">
    <source>
        <dbReference type="Proteomes" id="UP001153709"/>
    </source>
</evidence>
<evidence type="ECO:0000313" key="2">
    <source>
        <dbReference type="EMBL" id="CAG9840176.1"/>
    </source>
</evidence>
<dbReference type="AlphaFoldDB" id="A0A9N9TBR7"/>
<proteinExistence type="predicted"/>
<feature type="compositionally biased region" description="Basic and acidic residues" evidence="1">
    <location>
        <begin position="69"/>
        <end position="81"/>
    </location>
</feature>
<accession>A0A9N9TBR7</accession>
<organism evidence="2 3">
    <name type="scientific">Diabrotica balteata</name>
    <name type="common">Banded cucumber beetle</name>
    <dbReference type="NCBI Taxonomy" id="107213"/>
    <lineage>
        <taxon>Eukaryota</taxon>
        <taxon>Metazoa</taxon>
        <taxon>Ecdysozoa</taxon>
        <taxon>Arthropoda</taxon>
        <taxon>Hexapoda</taxon>
        <taxon>Insecta</taxon>
        <taxon>Pterygota</taxon>
        <taxon>Neoptera</taxon>
        <taxon>Endopterygota</taxon>
        <taxon>Coleoptera</taxon>
        <taxon>Polyphaga</taxon>
        <taxon>Cucujiformia</taxon>
        <taxon>Chrysomeloidea</taxon>
        <taxon>Chrysomelidae</taxon>
        <taxon>Galerucinae</taxon>
        <taxon>Diabroticina</taxon>
        <taxon>Diabroticites</taxon>
        <taxon>Diabrotica</taxon>
    </lineage>
</organism>
<dbReference type="Proteomes" id="UP001153709">
    <property type="component" value="Chromosome 9"/>
</dbReference>
<feature type="region of interest" description="Disordered" evidence="1">
    <location>
        <begin position="65"/>
        <end position="95"/>
    </location>
</feature>
<evidence type="ECO:0000256" key="1">
    <source>
        <dbReference type="SAM" id="MobiDB-lite"/>
    </source>
</evidence>
<gene>
    <name evidence="2" type="ORF">DIABBA_LOCUS12852</name>
</gene>
<dbReference type="OrthoDB" id="10538383at2759"/>
<dbReference type="EMBL" id="OU898284">
    <property type="protein sequence ID" value="CAG9840176.1"/>
    <property type="molecule type" value="Genomic_DNA"/>
</dbReference>
<reference evidence="2" key="1">
    <citation type="submission" date="2022-01" db="EMBL/GenBank/DDBJ databases">
        <authorList>
            <person name="King R."/>
        </authorList>
    </citation>
    <scope>NUCLEOTIDE SEQUENCE</scope>
</reference>